<dbReference type="InterPro" id="IPR057739">
    <property type="entry name" value="Glyco_hydro_29_N"/>
</dbReference>
<feature type="domain" description="Glycoside hydrolase family 29 N-terminal" evidence="8">
    <location>
        <begin position="163"/>
        <end position="517"/>
    </location>
</feature>
<evidence type="ECO:0000256" key="6">
    <source>
        <dbReference type="ARBA" id="ARBA00023295"/>
    </source>
</evidence>
<evidence type="ECO:0000256" key="3">
    <source>
        <dbReference type="ARBA" id="ARBA00012662"/>
    </source>
</evidence>
<organism evidence="9 10">
    <name type="scientific">Metarhizium robertsii</name>
    <dbReference type="NCBI Taxonomy" id="568076"/>
    <lineage>
        <taxon>Eukaryota</taxon>
        <taxon>Fungi</taxon>
        <taxon>Dikarya</taxon>
        <taxon>Ascomycota</taxon>
        <taxon>Pezizomycotina</taxon>
        <taxon>Sordariomycetes</taxon>
        <taxon>Hypocreomycetidae</taxon>
        <taxon>Hypocreales</taxon>
        <taxon>Clavicipitaceae</taxon>
        <taxon>Metarhizium</taxon>
    </lineage>
</organism>
<dbReference type="InterPro" id="IPR000933">
    <property type="entry name" value="Glyco_hydro_29"/>
</dbReference>
<dbReference type="OrthoDB" id="6039950at2759"/>
<dbReference type="Gene3D" id="3.20.20.80">
    <property type="entry name" value="Glycosidases"/>
    <property type="match status" value="1"/>
</dbReference>
<dbReference type="eggNOG" id="KOG3340">
    <property type="taxonomic scope" value="Eukaryota"/>
</dbReference>
<comment type="caution">
    <text evidence="9">The sequence shown here is derived from an EMBL/GenBank/DDBJ whole genome shotgun (WGS) entry which is preliminary data.</text>
</comment>
<dbReference type="InterPro" id="IPR017853">
    <property type="entry name" value="GH"/>
</dbReference>
<evidence type="ECO:0000256" key="4">
    <source>
        <dbReference type="ARBA" id="ARBA00022729"/>
    </source>
</evidence>
<evidence type="ECO:0000256" key="5">
    <source>
        <dbReference type="ARBA" id="ARBA00022801"/>
    </source>
</evidence>
<evidence type="ECO:0000313" key="9">
    <source>
        <dbReference type="EMBL" id="EXV03657.1"/>
    </source>
</evidence>
<evidence type="ECO:0000313" key="10">
    <source>
        <dbReference type="Proteomes" id="UP000030151"/>
    </source>
</evidence>
<dbReference type="PANTHER" id="PTHR10030:SF37">
    <property type="entry name" value="ALPHA-L-FUCOSIDASE-RELATED"/>
    <property type="match status" value="1"/>
</dbReference>
<dbReference type="HOGENOM" id="CLU_002934_4_2_1"/>
<dbReference type="GO" id="GO:0004560">
    <property type="term" value="F:alpha-L-fucosidase activity"/>
    <property type="evidence" value="ECO:0007669"/>
    <property type="project" value="UniProtKB-EC"/>
</dbReference>
<dbReference type="PRINTS" id="PR00741">
    <property type="entry name" value="GLHYDRLASE29"/>
</dbReference>
<dbReference type="EMBL" id="JELW01000003">
    <property type="protein sequence ID" value="EXV03657.1"/>
    <property type="molecule type" value="Genomic_DNA"/>
</dbReference>
<protein>
    <recommendedName>
        <fullName evidence="3">alpha-L-fucosidase</fullName>
        <ecNumber evidence="3">3.2.1.51</ecNumber>
    </recommendedName>
</protein>
<dbReference type="EC" id="3.2.1.51" evidence="3"/>
<evidence type="ECO:0000256" key="1">
    <source>
        <dbReference type="ARBA" id="ARBA00004071"/>
    </source>
</evidence>
<evidence type="ECO:0000256" key="2">
    <source>
        <dbReference type="ARBA" id="ARBA00007951"/>
    </source>
</evidence>
<keyword evidence="4 7" id="KW-0732">Signal</keyword>
<dbReference type="SUPFAM" id="SSF51445">
    <property type="entry name" value="(Trans)glycosidases"/>
    <property type="match status" value="1"/>
</dbReference>
<sequence length="614" mass="68776">MTRNALFAKLLTCLPGVTALVNSVSQNSIPTRAALTRQVNLDTHESPTGLQINKPNITSKWIDGSDLVQIVEVYINNTDPTNYLTEADNLVVEVLSDSVDTVVRGTLKRLGPRQAAIVQIGIKNKPKAKAGSQCTGIIVANYGHKRGGKQATQPVSGTCGFIDYTATKSSVNPHLAPDWFDDLKYGIFIHWGPYAVPAYGNVGKNENYAEWYWSSMQYPNDKTQTYQYHLKTYGKDVNYDDFFANFTDRGFDPQEWVNLFSDAGAQYFVPTTKHHDGFALFNFSTAISKRSSIHYGPKRDIIKDLFAAAKKYQPHLRLGTYFSMPEWFNPAYKKYGFSAWPGGPPTNPYTKAEIPYTGFVEVKDFVKDIQLPQMRTLADEYGIDIMWCDITSKGNNATIFASEWLNSARKNKRQVTFNNRCGILGDFDTPEYVTNGETVTRKWEASRGMDPHSYGYNAQTPDSAYLTGEQIVHTLVDMVSKNGNFLLDIGPTGNGSIPQIMQNNLRDAGRWIKSHGESIFGTRFWTVKPGSDPFRYTTTKDAFYIHHIGKPSETLDITDPVPYLPGDKVTVVGGRLNGKTVPASWNEVGSLKLTLGKDVLSGDRYIWTFKIQYN</sequence>
<keyword evidence="5 9" id="KW-0378">Hydrolase</keyword>
<dbReference type="PANTHER" id="PTHR10030">
    <property type="entry name" value="ALPHA-L-FUCOSIDASE"/>
    <property type="match status" value="1"/>
</dbReference>
<dbReference type="Pfam" id="PF01120">
    <property type="entry name" value="Alpha_L_fucos"/>
    <property type="match status" value="1"/>
</dbReference>
<dbReference type="GO" id="GO:0006004">
    <property type="term" value="P:fucose metabolic process"/>
    <property type="evidence" value="ECO:0007669"/>
    <property type="project" value="InterPro"/>
</dbReference>
<proteinExistence type="inferred from homology"/>
<keyword evidence="6" id="KW-0326">Glycosidase</keyword>
<gene>
    <name evidence="9" type="ORF">X797_003456</name>
</gene>
<reference evidence="9 10" key="1">
    <citation type="submission" date="2014-02" db="EMBL/GenBank/DDBJ databases">
        <title>The genome sequence of the entomopathogenic fungus Metarhizium robertsii ARSEF 2575.</title>
        <authorList>
            <person name="Giuliano Garisto Donzelli B."/>
            <person name="Roe B.A."/>
            <person name="Macmil S.L."/>
            <person name="Krasnoff S.B."/>
            <person name="Gibson D.M."/>
        </authorList>
    </citation>
    <scope>NUCLEOTIDE SEQUENCE [LARGE SCALE GENOMIC DNA]</scope>
    <source>
        <strain evidence="9 10">ARSEF 2575</strain>
    </source>
</reference>
<dbReference type="AlphaFoldDB" id="A0A0A1V036"/>
<dbReference type="Proteomes" id="UP000030151">
    <property type="component" value="Unassembled WGS sequence"/>
</dbReference>
<evidence type="ECO:0000256" key="7">
    <source>
        <dbReference type="SAM" id="SignalP"/>
    </source>
</evidence>
<dbReference type="InterPro" id="IPR016286">
    <property type="entry name" value="FUC_metazoa-typ"/>
</dbReference>
<dbReference type="GO" id="GO:0016139">
    <property type="term" value="P:glycoside catabolic process"/>
    <property type="evidence" value="ECO:0007669"/>
    <property type="project" value="TreeGrafter"/>
</dbReference>
<feature type="signal peptide" evidence="7">
    <location>
        <begin position="1"/>
        <end position="19"/>
    </location>
</feature>
<accession>A0A0A1V036</accession>
<feature type="chain" id="PRO_5025454464" description="alpha-L-fucosidase" evidence="7">
    <location>
        <begin position="20"/>
        <end position="614"/>
    </location>
</feature>
<evidence type="ECO:0000259" key="8">
    <source>
        <dbReference type="Pfam" id="PF01120"/>
    </source>
</evidence>
<comment type="function">
    <text evidence="1">Alpha-L-fucosidase is responsible for hydrolyzing the alpha-1,6-linked fucose joined to the reducing-end N-acetylglucosamine of the carbohydrate moieties of glycoproteins.</text>
</comment>
<dbReference type="SMART" id="SM00812">
    <property type="entry name" value="Alpha_L_fucos"/>
    <property type="match status" value="1"/>
</dbReference>
<comment type="similarity">
    <text evidence="2">Belongs to the glycosyl hydrolase 29 family.</text>
</comment>
<name>A0A0A1V036_9HYPO</name>